<evidence type="ECO:0000256" key="3">
    <source>
        <dbReference type="ARBA" id="ARBA00022989"/>
    </source>
</evidence>
<feature type="transmembrane region" description="Helical" evidence="5">
    <location>
        <begin position="241"/>
        <end position="261"/>
    </location>
</feature>
<dbReference type="PANTHER" id="PTHR33514:SF13">
    <property type="entry name" value="PROTEIN ABCI12, CHLOROPLASTIC"/>
    <property type="match status" value="1"/>
</dbReference>
<keyword evidence="3 5" id="KW-1133">Transmembrane helix</keyword>
<dbReference type="AlphaFoldDB" id="A0A850EJ63"/>
<dbReference type="GO" id="GO:0005886">
    <property type="term" value="C:plasma membrane"/>
    <property type="evidence" value="ECO:0007669"/>
    <property type="project" value="TreeGrafter"/>
</dbReference>
<accession>A0A850EJ63</accession>
<evidence type="ECO:0000256" key="1">
    <source>
        <dbReference type="ARBA" id="ARBA00004141"/>
    </source>
</evidence>
<keyword evidence="7" id="KW-1185">Reference proteome</keyword>
<dbReference type="Pfam" id="PF02361">
    <property type="entry name" value="CbiQ"/>
    <property type="match status" value="1"/>
</dbReference>
<protein>
    <submittedName>
        <fullName evidence="6">Energy-coupling factor transporter transmembrane protein EcfT</fullName>
    </submittedName>
</protein>
<feature type="transmembrane region" description="Helical" evidence="5">
    <location>
        <begin position="73"/>
        <end position="99"/>
    </location>
</feature>
<name>A0A850EJ63_9BACL</name>
<gene>
    <name evidence="6" type="ORF">HPT30_08685</name>
</gene>
<dbReference type="InterPro" id="IPR003339">
    <property type="entry name" value="ABC/ECF_trnsptr_transmembrane"/>
</dbReference>
<reference evidence="6" key="1">
    <citation type="submission" date="2020-06" db="EMBL/GenBank/DDBJ databases">
        <title>Paenibacillus sp. nov., isolated from soil.</title>
        <authorList>
            <person name="Seo Y.L."/>
        </authorList>
    </citation>
    <scope>NUCLEOTIDE SEQUENCE [LARGE SCALE GENOMIC DNA]</scope>
    <source>
        <strain evidence="6">JW14</strain>
    </source>
</reference>
<evidence type="ECO:0000256" key="2">
    <source>
        <dbReference type="ARBA" id="ARBA00022692"/>
    </source>
</evidence>
<sequence>MMDKIILGQYADTGSVIHRLDPRTKLLSILAIMISFLLLKTFAGYIATTVLVAGLILTAKLPVVMVFRGLKPILFILSFTFLYHVLLTDGTPLWPGFFLKVTLEGIKNGSFIVWRMILLILLASVLTLTTKPLDLAKGLEKLLKPLSRLGVPVEAFALMIVLAIRFIPTIIQELDRIMLARKARGYDTTYTKGYKKIVAYTSILIPLFVTTIQRAEQLTLAIDARAYGDGRGRTSYKELNFAQVDYVAGGLTLAFVSLILYL</sequence>
<evidence type="ECO:0000313" key="6">
    <source>
        <dbReference type="EMBL" id="NUU60416.1"/>
    </source>
</evidence>
<dbReference type="EMBL" id="JABWCS010000201">
    <property type="protein sequence ID" value="NUU60416.1"/>
    <property type="molecule type" value="Genomic_DNA"/>
</dbReference>
<feature type="transmembrane region" description="Helical" evidence="5">
    <location>
        <begin position="111"/>
        <end position="129"/>
    </location>
</feature>
<evidence type="ECO:0000313" key="7">
    <source>
        <dbReference type="Proteomes" id="UP000564806"/>
    </source>
</evidence>
<proteinExistence type="predicted"/>
<feature type="transmembrane region" description="Helical" evidence="5">
    <location>
        <begin position="26"/>
        <end position="53"/>
    </location>
</feature>
<dbReference type="RefSeq" id="WP_175371008.1">
    <property type="nucleotide sequence ID" value="NZ_JABWCS010000201.1"/>
</dbReference>
<keyword evidence="2 5" id="KW-0812">Transmembrane</keyword>
<dbReference type="Proteomes" id="UP000564806">
    <property type="component" value="Unassembled WGS sequence"/>
</dbReference>
<dbReference type="PANTHER" id="PTHR33514">
    <property type="entry name" value="PROTEIN ABCI12, CHLOROPLASTIC"/>
    <property type="match status" value="1"/>
</dbReference>
<evidence type="ECO:0000256" key="5">
    <source>
        <dbReference type="SAM" id="Phobius"/>
    </source>
</evidence>
<comment type="caution">
    <text evidence="6">The sequence shown here is derived from an EMBL/GenBank/DDBJ whole genome shotgun (WGS) entry which is preliminary data.</text>
</comment>
<organism evidence="6 7">
    <name type="scientific">Paenibacillus agri</name>
    <dbReference type="NCBI Taxonomy" id="2744309"/>
    <lineage>
        <taxon>Bacteria</taxon>
        <taxon>Bacillati</taxon>
        <taxon>Bacillota</taxon>
        <taxon>Bacilli</taxon>
        <taxon>Bacillales</taxon>
        <taxon>Paenibacillaceae</taxon>
        <taxon>Paenibacillus</taxon>
    </lineage>
</organism>
<evidence type="ECO:0000256" key="4">
    <source>
        <dbReference type="ARBA" id="ARBA00023136"/>
    </source>
</evidence>
<dbReference type="CDD" id="cd16914">
    <property type="entry name" value="EcfT"/>
    <property type="match status" value="1"/>
</dbReference>
<keyword evidence="4 5" id="KW-0472">Membrane</keyword>
<feature type="transmembrane region" description="Helical" evidence="5">
    <location>
        <begin position="149"/>
        <end position="171"/>
    </location>
</feature>
<comment type="subcellular location">
    <subcellularLocation>
        <location evidence="1">Membrane</location>
        <topology evidence="1">Multi-pass membrane protein</topology>
    </subcellularLocation>
</comment>